<evidence type="ECO:0000256" key="1">
    <source>
        <dbReference type="ARBA" id="ARBA00004651"/>
    </source>
</evidence>
<dbReference type="PANTHER" id="PTHR43266">
    <property type="entry name" value="MACROLIDE-EFFLUX PROTEIN"/>
    <property type="match status" value="1"/>
</dbReference>
<keyword evidence="6 7" id="KW-0472">Membrane</keyword>
<keyword evidence="2" id="KW-0813">Transport</keyword>
<feature type="non-terminal residue" evidence="8">
    <location>
        <position position="115"/>
    </location>
</feature>
<evidence type="ECO:0000256" key="7">
    <source>
        <dbReference type="SAM" id="Phobius"/>
    </source>
</evidence>
<evidence type="ECO:0000256" key="3">
    <source>
        <dbReference type="ARBA" id="ARBA00022475"/>
    </source>
</evidence>
<proteinExistence type="predicted"/>
<sequence length="115" mass="12299">MSVSTALTSVILSVVSTPKRKLNLAFAGVLVSSIGLILFGMARNVALLSISLFMVMMPLPALNVVFKTILQEKTPEDLQGRVFSSAYQLAYGIAPLSFLAVGGLVDKHVEPYVQS</sequence>
<keyword evidence="9" id="KW-1185">Reference proteome</keyword>
<evidence type="ECO:0000256" key="5">
    <source>
        <dbReference type="ARBA" id="ARBA00022989"/>
    </source>
</evidence>
<comment type="subcellular location">
    <subcellularLocation>
        <location evidence="1">Cell membrane</location>
        <topology evidence="1">Multi-pass membrane protein</topology>
    </subcellularLocation>
</comment>
<evidence type="ECO:0000256" key="2">
    <source>
        <dbReference type="ARBA" id="ARBA00022448"/>
    </source>
</evidence>
<dbReference type="Proteomes" id="UP001057375">
    <property type="component" value="Unassembled WGS sequence"/>
</dbReference>
<evidence type="ECO:0000256" key="6">
    <source>
        <dbReference type="ARBA" id="ARBA00023136"/>
    </source>
</evidence>
<dbReference type="SUPFAM" id="SSF103473">
    <property type="entry name" value="MFS general substrate transporter"/>
    <property type="match status" value="1"/>
</dbReference>
<dbReference type="InterPro" id="IPR036259">
    <property type="entry name" value="MFS_trans_sf"/>
</dbReference>
<keyword evidence="3" id="KW-1003">Cell membrane</keyword>
<name>A0ABQ5KSJ4_9EUKA</name>
<dbReference type="EMBL" id="BQXS01003797">
    <property type="protein sequence ID" value="GKT35435.1"/>
    <property type="molecule type" value="Genomic_DNA"/>
</dbReference>
<comment type="caution">
    <text evidence="8">The sequence shown here is derived from an EMBL/GenBank/DDBJ whole genome shotgun (WGS) entry which is preliminary data.</text>
</comment>
<keyword evidence="4 7" id="KW-0812">Transmembrane</keyword>
<feature type="transmembrane region" description="Helical" evidence="7">
    <location>
        <begin position="86"/>
        <end position="105"/>
    </location>
</feature>
<evidence type="ECO:0000313" key="8">
    <source>
        <dbReference type="EMBL" id="GKT35435.1"/>
    </source>
</evidence>
<accession>A0ABQ5KSJ4</accession>
<feature type="transmembrane region" description="Helical" evidence="7">
    <location>
        <begin position="46"/>
        <end position="66"/>
    </location>
</feature>
<evidence type="ECO:0000256" key="4">
    <source>
        <dbReference type="ARBA" id="ARBA00022692"/>
    </source>
</evidence>
<gene>
    <name evidence="8" type="ORF">ADUPG1_002984</name>
</gene>
<feature type="transmembrane region" description="Helical" evidence="7">
    <location>
        <begin position="22"/>
        <end position="39"/>
    </location>
</feature>
<dbReference type="Gene3D" id="1.20.1250.20">
    <property type="entry name" value="MFS general substrate transporter like domains"/>
    <property type="match status" value="1"/>
</dbReference>
<protein>
    <submittedName>
        <fullName evidence="8">MFS transporter</fullName>
    </submittedName>
</protein>
<reference evidence="8" key="1">
    <citation type="submission" date="2022-03" db="EMBL/GenBank/DDBJ databases">
        <title>Draft genome sequence of Aduncisulcus paluster, a free-living microaerophilic Fornicata.</title>
        <authorList>
            <person name="Yuyama I."/>
            <person name="Kume K."/>
            <person name="Tamura T."/>
            <person name="Inagaki Y."/>
            <person name="Hashimoto T."/>
        </authorList>
    </citation>
    <scope>NUCLEOTIDE SEQUENCE</scope>
    <source>
        <strain evidence="8">NY0171</strain>
    </source>
</reference>
<keyword evidence="5 7" id="KW-1133">Transmembrane helix</keyword>
<dbReference type="PANTHER" id="PTHR43266:SF2">
    <property type="entry name" value="MAJOR FACILITATOR SUPERFAMILY (MFS) PROFILE DOMAIN-CONTAINING PROTEIN"/>
    <property type="match status" value="1"/>
</dbReference>
<evidence type="ECO:0000313" key="9">
    <source>
        <dbReference type="Proteomes" id="UP001057375"/>
    </source>
</evidence>
<organism evidence="8 9">
    <name type="scientific">Aduncisulcus paluster</name>
    <dbReference type="NCBI Taxonomy" id="2918883"/>
    <lineage>
        <taxon>Eukaryota</taxon>
        <taxon>Metamonada</taxon>
        <taxon>Carpediemonas-like organisms</taxon>
        <taxon>Aduncisulcus</taxon>
    </lineage>
</organism>